<dbReference type="Proteomes" id="UP000499080">
    <property type="component" value="Unassembled WGS sequence"/>
</dbReference>
<evidence type="ECO:0000313" key="2">
    <source>
        <dbReference type="Proteomes" id="UP000499080"/>
    </source>
</evidence>
<comment type="caution">
    <text evidence="1">The sequence shown here is derived from an EMBL/GenBank/DDBJ whole genome shotgun (WGS) entry which is preliminary data.</text>
</comment>
<feature type="non-terminal residue" evidence="1">
    <location>
        <position position="1"/>
    </location>
</feature>
<evidence type="ECO:0000313" key="1">
    <source>
        <dbReference type="EMBL" id="GBO23919.1"/>
    </source>
</evidence>
<accession>A0A4Y2VF52</accession>
<keyword evidence="2" id="KW-1185">Reference proteome</keyword>
<reference evidence="1 2" key="1">
    <citation type="journal article" date="2019" name="Sci. Rep.">
        <title>Orb-weaving spider Araneus ventricosus genome elucidates the spidroin gene catalogue.</title>
        <authorList>
            <person name="Kono N."/>
            <person name="Nakamura H."/>
            <person name="Ohtoshi R."/>
            <person name="Moran D.A.P."/>
            <person name="Shinohara A."/>
            <person name="Yoshida Y."/>
            <person name="Fujiwara M."/>
            <person name="Mori M."/>
            <person name="Tomita M."/>
            <person name="Arakawa K."/>
        </authorList>
    </citation>
    <scope>NUCLEOTIDE SEQUENCE [LARGE SCALE GENOMIC DNA]</scope>
</reference>
<name>A0A4Y2VF52_ARAVE</name>
<proteinExistence type="predicted"/>
<organism evidence="1 2">
    <name type="scientific">Araneus ventricosus</name>
    <name type="common">Orbweaver spider</name>
    <name type="synonym">Epeira ventricosa</name>
    <dbReference type="NCBI Taxonomy" id="182803"/>
    <lineage>
        <taxon>Eukaryota</taxon>
        <taxon>Metazoa</taxon>
        <taxon>Ecdysozoa</taxon>
        <taxon>Arthropoda</taxon>
        <taxon>Chelicerata</taxon>
        <taxon>Arachnida</taxon>
        <taxon>Araneae</taxon>
        <taxon>Araneomorphae</taxon>
        <taxon>Entelegynae</taxon>
        <taxon>Araneoidea</taxon>
        <taxon>Araneidae</taxon>
        <taxon>Araneus</taxon>
    </lineage>
</organism>
<sequence length="79" mass="9070">DVLQLYCCYGGRRLKSSCARRDYGGRENSSSAYLRYGGRENSSSLTEQVRWTRELVICLLEVTDDERLVICFARRGGRV</sequence>
<dbReference type="EMBL" id="BGPR01046936">
    <property type="protein sequence ID" value="GBO23919.1"/>
    <property type="molecule type" value="Genomic_DNA"/>
</dbReference>
<dbReference type="AlphaFoldDB" id="A0A4Y2VF52"/>
<protein>
    <submittedName>
        <fullName evidence="1">Uncharacterized protein</fullName>
    </submittedName>
</protein>
<gene>
    <name evidence="1" type="ORF">AVEN_247025_1</name>
</gene>